<feature type="transmembrane region" description="Helical" evidence="8">
    <location>
        <begin position="481"/>
        <end position="500"/>
    </location>
</feature>
<gene>
    <name evidence="9" type="ORF">Scaly_2411700</name>
</gene>
<protein>
    <submittedName>
        <fullName evidence="9">Protein NRT1/ PTR FAMILY 6.3</fullName>
    </submittedName>
</protein>
<feature type="transmembrane region" description="Helical" evidence="8">
    <location>
        <begin position="398"/>
        <end position="418"/>
    </location>
</feature>
<feature type="transmembrane region" description="Helical" evidence="8">
    <location>
        <begin position="248"/>
        <end position="271"/>
    </location>
</feature>
<reference evidence="9" key="1">
    <citation type="submission" date="2020-06" db="EMBL/GenBank/DDBJ databases">
        <authorList>
            <person name="Li T."/>
            <person name="Hu X."/>
            <person name="Zhang T."/>
            <person name="Song X."/>
            <person name="Zhang H."/>
            <person name="Dai N."/>
            <person name="Sheng W."/>
            <person name="Hou X."/>
            <person name="Wei L."/>
        </authorList>
    </citation>
    <scope>NUCLEOTIDE SEQUENCE</scope>
    <source>
        <strain evidence="9">KEN8</strain>
        <tissue evidence="9">Leaf</tissue>
    </source>
</reference>
<feature type="region of interest" description="Disordered" evidence="7">
    <location>
        <begin position="42"/>
        <end position="62"/>
    </location>
</feature>
<reference evidence="9" key="2">
    <citation type="journal article" date="2024" name="Plant">
        <title>Genomic evolution and insights into agronomic trait innovations of Sesamum species.</title>
        <authorList>
            <person name="Miao H."/>
            <person name="Wang L."/>
            <person name="Qu L."/>
            <person name="Liu H."/>
            <person name="Sun Y."/>
            <person name="Le M."/>
            <person name="Wang Q."/>
            <person name="Wei S."/>
            <person name="Zheng Y."/>
            <person name="Lin W."/>
            <person name="Duan Y."/>
            <person name="Cao H."/>
            <person name="Xiong S."/>
            <person name="Wang X."/>
            <person name="Wei L."/>
            <person name="Li C."/>
            <person name="Ma Q."/>
            <person name="Ju M."/>
            <person name="Zhao R."/>
            <person name="Li G."/>
            <person name="Mu C."/>
            <person name="Tian Q."/>
            <person name="Mei H."/>
            <person name="Zhang T."/>
            <person name="Gao T."/>
            <person name="Zhang H."/>
        </authorList>
    </citation>
    <scope>NUCLEOTIDE SEQUENCE</scope>
    <source>
        <strain evidence="9">KEN8</strain>
    </source>
</reference>
<dbReference type="InterPro" id="IPR018456">
    <property type="entry name" value="PTR2_symporter_CS"/>
</dbReference>
<feature type="transmembrane region" description="Helical" evidence="8">
    <location>
        <begin position="133"/>
        <end position="152"/>
    </location>
</feature>
<comment type="subcellular location">
    <subcellularLocation>
        <location evidence="1">Membrane</location>
        <topology evidence="1">Multi-pass membrane protein</topology>
    </subcellularLocation>
</comment>
<keyword evidence="4 8" id="KW-1133">Transmembrane helix</keyword>
<evidence type="ECO:0000256" key="4">
    <source>
        <dbReference type="ARBA" id="ARBA00022989"/>
    </source>
</evidence>
<dbReference type="AlphaFoldDB" id="A0AAW2M304"/>
<comment type="similarity">
    <text evidence="2">Belongs to the major facilitator superfamily. Proton-dependent oligopeptide transporter (POT/PTR) (TC 2.A.17) family.</text>
</comment>
<evidence type="ECO:0000256" key="3">
    <source>
        <dbReference type="ARBA" id="ARBA00022692"/>
    </source>
</evidence>
<keyword evidence="3 8" id="KW-0812">Transmembrane</keyword>
<dbReference type="GO" id="GO:0016020">
    <property type="term" value="C:membrane"/>
    <property type="evidence" value="ECO:0007669"/>
    <property type="project" value="UniProtKB-SubCell"/>
</dbReference>
<dbReference type="InterPro" id="IPR036259">
    <property type="entry name" value="MFS_trans_sf"/>
</dbReference>
<feature type="transmembrane region" description="Helical" evidence="8">
    <location>
        <begin position="608"/>
        <end position="631"/>
    </location>
</feature>
<dbReference type="GO" id="GO:0006857">
    <property type="term" value="P:oligopeptide transport"/>
    <property type="evidence" value="ECO:0007669"/>
    <property type="project" value="InterPro"/>
</dbReference>
<feature type="transmembrane region" description="Helical" evidence="8">
    <location>
        <begin position="277"/>
        <end position="295"/>
    </location>
</feature>
<evidence type="ECO:0000256" key="6">
    <source>
        <dbReference type="ARBA" id="ARBA00044504"/>
    </source>
</evidence>
<comment type="similarity">
    <text evidence="6">Belongs to the major facilitator superfamily. Phosphate:H(+) symporter (TC 2.A.1.9) family.</text>
</comment>
<feature type="transmembrane region" description="Helical" evidence="8">
    <location>
        <begin position="566"/>
        <end position="588"/>
    </location>
</feature>
<feature type="transmembrane region" description="Helical" evidence="8">
    <location>
        <begin position="438"/>
        <end position="460"/>
    </location>
</feature>
<dbReference type="EMBL" id="JACGWM010000015">
    <property type="protein sequence ID" value="KAL0324446.1"/>
    <property type="molecule type" value="Genomic_DNA"/>
</dbReference>
<feature type="compositionally biased region" description="Polar residues" evidence="7">
    <location>
        <begin position="42"/>
        <end position="58"/>
    </location>
</feature>
<name>A0AAW2M304_9LAMI</name>
<feature type="transmembrane region" description="Helical" evidence="8">
    <location>
        <begin position="158"/>
        <end position="182"/>
    </location>
</feature>
<keyword evidence="5 8" id="KW-0472">Membrane</keyword>
<organism evidence="9">
    <name type="scientific">Sesamum calycinum</name>
    <dbReference type="NCBI Taxonomy" id="2727403"/>
    <lineage>
        <taxon>Eukaryota</taxon>
        <taxon>Viridiplantae</taxon>
        <taxon>Streptophyta</taxon>
        <taxon>Embryophyta</taxon>
        <taxon>Tracheophyta</taxon>
        <taxon>Spermatophyta</taxon>
        <taxon>Magnoliopsida</taxon>
        <taxon>eudicotyledons</taxon>
        <taxon>Gunneridae</taxon>
        <taxon>Pentapetalae</taxon>
        <taxon>asterids</taxon>
        <taxon>lamiids</taxon>
        <taxon>Lamiales</taxon>
        <taxon>Pedaliaceae</taxon>
        <taxon>Sesamum</taxon>
    </lineage>
</organism>
<evidence type="ECO:0000256" key="8">
    <source>
        <dbReference type="SAM" id="Phobius"/>
    </source>
</evidence>
<dbReference type="Gene3D" id="1.20.1250.20">
    <property type="entry name" value="MFS general substrate transporter like domains"/>
    <property type="match status" value="1"/>
</dbReference>
<evidence type="ECO:0000313" key="9">
    <source>
        <dbReference type="EMBL" id="KAL0324446.1"/>
    </source>
</evidence>
<dbReference type="InterPro" id="IPR000109">
    <property type="entry name" value="POT_fam"/>
</dbReference>
<comment type="caution">
    <text evidence="9">The sequence shown here is derived from an EMBL/GenBank/DDBJ whole genome shotgun (WGS) entry which is preliminary data.</text>
</comment>
<accession>A0AAW2M304</accession>
<evidence type="ECO:0000256" key="2">
    <source>
        <dbReference type="ARBA" id="ARBA00005982"/>
    </source>
</evidence>
<dbReference type="GO" id="GO:0022857">
    <property type="term" value="F:transmembrane transporter activity"/>
    <property type="evidence" value="ECO:0007669"/>
    <property type="project" value="InterPro"/>
</dbReference>
<evidence type="ECO:0000256" key="1">
    <source>
        <dbReference type="ARBA" id="ARBA00004141"/>
    </source>
</evidence>
<dbReference type="Pfam" id="PF00854">
    <property type="entry name" value="PTR2"/>
    <property type="match status" value="1"/>
</dbReference>
<dbReference type="SUPFAM" id="SSF103473">
    <property type="entry name" value="MFS general substrate transporter"/>
    <property type="match status" value="1"/>
</dbReference>
<dbReference type="PANTHER" id="PTHR11654">
    <property type="entry name" value="OLIGOPEPTIDE TRANSPORTER-RELATED"/>
    <property type="match status" value="1"/>
</dbReference>
<evidence type="ECO:0000256" key="7">
    <source>
        <dbReference type="SAM" id="MobiDB-lite"/>
    </source>
</evidence>
<feature type="transmembrane region" description="Helical" evidence="8">
    <location>
        <begin position="520"/>
        <end position="545"/>
    </location>
</feature>
<evidence type="ECO:0000256" key="5">
    <source>
        <dbReference type="ARBA" id="ARBA00023136"/>
    </source>
</evidence>
<proteinExistence type="inferred from homology"/>
<sequence length="652" mass="72090">MHSTAFPIKPVLLSPSPELFPSLAKKQVIFIIQPRISPLPSSSPQLHFTGQETKSRQMAGTLPETKQDAETLPDAWDYKGSPALKSSSGGWTSAAMILGVEVCERLTTLGIAVNLVTYLTGTMHLGNAGSANTVTNFLGTSFMLCLLGGFIADTYLGRYLTIGIFATVQAMGVTILTISTIIPSLRPPKCSPGSKYCIPASNKQLMVLYAALYLTALGTGGLKSSVSGFGSDQFDESDKKEKKQMTKFFNWFFFFISIGSLAAVTVLVYIQDNLGREWGYGICACAIIVGLLVFLSGTRRYRFKKLVGSPLTQITSVFVAAWRKRDLEPPSDPSLLFDIDDVVGDEGQSKKKKKKQKLPHSKEFRFLDKAAIKDPEVPITVASKWYLSTLTDVEEVKLVIRMVPTWATTVMFWTVYAQMTTFSVSQATTMDRHIGKSFQIPAASLTVFFVASILLTVPIYDRIIVPICRRIFKNPQGLTPLQRIGVGLVLSIFAMAAAALCEIKRLNVARSHGLTHDRAAIVPLSVFWLVPQFLLVGSGEAFTYIGQLDFFLRECPKGMKTMSTGLFLSTLSLGFFVSSILVAIVHKVTGDKKPWLADNLNEGRLYNFYWLLTILSILNLVVFLVSARWYVYKENRLAEEGIELEETEPSYH</sequence>
<dbReference type="PROSITE" id="PS01022">
    <property type="entry name" value="PTR2_1"/>
    <property type="match status" value="1"/>
</dbReference>